<evidence type="ECO:0000313" key="2">
    <source>
        <dbReference type="Proteomes" id="UP000501451"/>
    </source>
</evidence>
<sequence length="356" mass="42349">MDNEGWYFDKEQYKVLRREHLRRKHKEPQGFIVVKYLLPFELPFEDYTRSLFEFRDETLAVLIKNHEYDRNVYIDTTLPDIVSEVEIVLFSFSYLSDQIKENKTHEAVDFTLEFLQRLLEMIMIKYESQGVRRITRQDLPYVIPVKLIKSTTFKEKHIEKKAIMNMHFNNTPRHPAKLDSKQINTLTGMVNESDELVFIDSILYMRESKQLLGIGNYREAVINLQTSIEIFMYTLYRLVLINKEKLLEEEVSQKLNGRYTNILNHHLKKIFFEVGHIFEFEIEKNSHNLLNNYMEKVYLLRNKIVHEGYRCTESEANEAFEIGKNMLISVIDVINSTRLKNEVFLGEELVSGRVNV</sequence>
<name>A0A6G7KA08_9LACT</name>
<proteinExistence type="predicted"/>
<dbReference type="KEGG" id="jar:G7057_06305"/>
<protein>
    <recommendedName>
        <fullName evidence="3">Apea-like HEPN domain-containing protein</fullName>
    </recommendedName>
</protein>
<evidence type="ECO:0008006" key="3">
    <source>
        <dbReference type="Google" id="ProtNLM"/>
    </source>
</evidence>
<gene>
    <name evidence="1" type="ORF">G7057_06305</name>
</gene>
<reference evidence="1 2" key="1">
    <citation type="journal article" date="2017" name="Int. J. Syst. Evol. Microbiol.">
        <title>Jeotgalibaca porci sp. nov. and Jeotgalibaca arthritidis sp. nov., isolated from pigs, and emended description of the genus Jeotgalibaca.</title>
        <authorList>
            <person name="Zamora L."/>
            <person name="Perez-Sancho M."/>
            <person name="Dominguez L."/>
            <person name="Fernandez-Garayzabal J.F."/>
            <person name="Vela A.I."/>
        </authorList>
    </citation>
    <scope>NUCLEOTIDE SEQUENCE [LARGE SCALE GENOMIC DNA]</scope>
    <source>
        <strain evidence="1 2">CECT 9157</strain>
    </source>
</reference>
<evidence type="ECO:0000313" key="1">
    <source>
        <dbReference type="EMBL" id="QII82085.1"/>
    </source>
</evidence>
<accession>A0A6G7KA08</accession>
<dbReference type="AlphaFoldDB" id="A0A6G7KA08"/>
<dbReference type="RefSeq" id="WP_166162123.1">
    <property type="nucleotide sequence ID" value="NZ_CP049740.1"/>
</dbReference>
<keyword evidence="2" id="KW-1185">Reference proteome</keyword>
<dbReference type="Proteomes" id="UP000501451">
    <property type="component" value="Chromosome"/>
</dbReference>
<organism evidence="1 2">
    <name type="scientific">Jeotgalibaca arthritidis</name>
    <dbReference type="NCBI Taxonomy" id="1868794"/>
    <lineage>
        <taxon>Bacteria</taxon>
        <taxon>Bacillati</taxon>
        <taxon>Bacillota</taxon>
        <taxon>Bacilli</taxon>
        <taxon>Lactobacillales</taxon>
        <taxon>Carnobacteriaceae</taxon>
        <taxon>Jeotgalibaca</taxon>
    </lineage>
</organism>
<dbReference type="EMBL" id="CP049740">
    <property type="protein sequence ID" value="QII82085.1"/>
    <property type="molecule type" value="Genomic_DNA"/>
</dbReference>